<dbReference type="Gene3D" id="3.10.560.10">
    <property type="entry name" value="Outer membrane lipoprotein wza domain like"/>
    <property type="match status" value="2"/>
</dbReference>
<name>A0A370DM04_9GAMM</name>
<dbReference type="PANTHER" id="PTHR33619:SF3">
    <property type="entry name" value="POLYSACCHARIDE EXPORT PROTEIN GFCE-RELATED"/>
    <property type="match status" value="1"/>
</dbReference>
<evidence type="ECO:0000256" key="1">
    <source>
        <dbReference type="ARBA" id="ARBA00022729"/>
    </source>
</evidence>
<evidence type="ECO:0000313" key="3">
    <source>
        <dbReference type="EMBL" id="RDH85883.1"/>
    </source>
</evidence>
<gene>
    <name evidence="3" type="ORF">DIZ78_09880</name>
</gene>
<keyword evidence="1" id="KW-0732">Signal</keyword>
<organism evidence="3 4">
    <name type="scientific">endosymbiont of Escarpia spicata</name>
    <dbReference type="NCBI Taxonomy" id="2200908"/>
    <lineage>
        <taxon>Bacteria</taxon>
        <taxon>Pseudomonadati</taxon>
        <taxon>Pseudomonadota</taxon>
        <taxon>Gammaproteobacteria</taxon>
        <taxon>sulfur-oxidizing symbionts</taxon>
    </lineage>
</organism>
<dbReference type="EMBL" id="QFXE01000011">
    <property type="protein sequence ID" value="RDH85883.1"/>
    <property type="molecule type" value="Genomic_DNA"/>
</dbReference>
<accession>A0A370DM04</accession>
<reference evidence="3 4" key="1">
    <citation type="journal article" date="2018" name="ISME J.">
        <title>Endosymbiont genomes yield clues of tubeworm success.</title>
        <authorList>
            <person name="Li Y."/>
            <person name="Liles M.R."/>
            <person name="Halanych K.M."/>
        </authorList>
    </citation>
    <scope>NUCLEOTIDE SEQUENCE [LARGE SCALE GENOMIC DNA]</scope>
    <source>
        <strain evidence="3">A1462</strain>
    </source>
</reference>
<dbReference type="AlphaFoldDB" id="A0A370DM04"/>
<feature type="domain" description="Polysaccharide export protein N-terminal" evidence="2">
    <location>
        <begin position="78"/>
        <end position="151"/>
    </location>
</feature>
<dbReference type="PANTHER" id="PTHR33619">
    <property type="entry name" value="POLYSACCHARIDE EXPORT PROTEIN GFCE-RELATED"/>
    <property type="match status" value="1"/>
</dbReference>
<evidence type="ECO:0000259" key="2">
    <source>
        <dbReference type="Pfam" id="PF02563"/>
    </source>
</evidence>
<dbReference type="Pfam" id="PF02563">
    <property type="entry name" value="Poly_export"/>
    <property type="match status" value="1"/>
</dbReference>
<dbReference type="Proteomes" id="UP000254771">
    <property type="component" value="Unassembled WGS sequence"/>
</dbReference>
<comment type="caution">
    <text evidence="3">The sequence shown here is derived from an EMBL/GenBank/DDBJ whole genome shotgun (WGS) entry which is preliminary data.</text>
</comment>
<evidence type="ECO:0000313" key="4">
    <source>
        <dbReference type="Proteomes" id="UP000254771"/>
    </source>
</evidence>
<dbReference type="InterPro" id="IPR003715">
    <property type="entry name" value="Poly_export_N"/>
</dbReference>
<keyword evidence="4" id="KW-1185">Reference proteome</keyword>
<protein>
    <recommendedName>
        <fullName evidence="2">Polysaccharide export protein N-terminal domain-containing protein</fullName>
    </recommendedName>
</protein>
<proteinExistence type="predicted"/>
<dbReference type="InterPro" id="IPR049712">
    <property type="entry name" value="Poly_export"/>
</dbReference>
<dbReference type="GO" id="GO:0015159">
    <property type="term" value="F:polysaccharide transmembrane transporter activity"/>
    <property type="evidence" value="ECO:0007669"/>
    <property type="project" value="InterPro"/>
</dbReference>
<sequence>MTDTKQFYGVWMGVYRLTKRFITLFILVVLWGLAWPLHAVEIVSPTPPVVVQEGDVIEPFGAKLFSGNFLKTRGDGLNPSYILAPGDKVAVAAWGAVTIKDIYTIDSQGNVFMPEIGPLKLEGVKNADLTSAVRAHIKKVYTSNFDVYTNLATAQPVAVYVTGMVSNPGRYAGLPSDSILYFLDLAGGIDPKLGSYRKIEIIRAGKTINTTDLYDFILKGKIASLQLQENDTILVKQRGAVIQLEGNVARSAFVEMISASSLGGEILKVIPKAAQATEVTIIGMRSGLPVKQTMSLMTFLDYSLHDGDTVTLRDDGRANTILINIQGEFNGPATLSVKRGSRLVDVLNHIPVDPGLANTEAIHLRRVSVAVAQKDAISDSLFRLERSSMLALSGSHGEVGIRTQEAELMAKFAERARLIDPLGRVVTSQDGVQQNILLEPEDTLVIPTNTQIVRTVGEVMMMHAVTHREGWTAEQYIEKAGGYSDRADTEKVIIHHPNAEVEVTDPQAIIKPGDEIIVPPRVDPKTRQFALDLMDVIYKIAISAKVAFTL</sequence>